<sequence>MAWTSTTLKTCKALAGNRTLTEKTFPPSEFFVISSEKQQMDEQLLHYIWKHKLFNKDKLQTRDGQKVQLISLGEHNHDAGPDFFNGRIKIADTEWAGSIEIHMRSSDWFLHGHDNDAAYNNVILHVVGVNDAEITRQNHTVIPTVELPYDKRLASNYNMLAKSRKWIPCEDHFAQVDPLIRSMWSETLLIQRLQRKSEVVTAMMAQTNNDLDEVFFRMLCRNMGFKINTQPFEQLSRKINLRQIRTLGNDQRRIEALLLGTAGFLESPESDYEKTLKKEFNHLAARFKIEPLEAKIWKFARMRPVSFPTIRLAQLANLLSRNTQFTQMLKKANSIKEATMLFSAEVSDFWETHYTFSKKSKKLKKPLGIKSIENIIINSVFPFLFVVGKYYDDQEMQKKIFSWMRNLPEEKNRIIERWKKIGAEMSSAYDSQAYLELYNEFCSKNRCLDCRLGGYIIKEM</sequence>
<dbReference type="KEGG" id="blq:L21SP5_02086"/>
<dbReference type="EMBL" id="CP013118">
    <property type="protein sequence ID" value="ALO15723.1"/>
    <property type="molecule type" value="Genomic_DNA"/>
</dbReference>
<proteinExistence type="predicted"/>
<organism evidence="1 2">
    <name type="scientific">Salinivirga cyanobacteriivorans</name>
    <dbReference type="NCBI Taxonomy" id="1307839"/>
    <lineage>
        <taxon>Bacteria</taxon>
        <taxon>Pseudomonadati</taxon>
        <taxon>Bacteroidota</taxon>
        <taxon>Bacteroidia</taxon>
        <taxon>Bacteroidales</taxon>
        <taxon>Salinivirgaceae</taxon>
        <taxon>Salinivirga</taxon>
    </lineage>
</organism>
<dbReference type="Proteomes" id="UP000064893">
    <property type="component" value="Chromosome"/>
</dbReference>
<evidence type="ECO:0000313" key="1">
    <source>
        <dbReference type="EMBL" id="ALO15723.1"/>
    </source>
</evidence>
<dbReference type="InterPro" id="IPR021272">
    <property type="entry name" value="DUF2851"/>
</dbReference>
<reference evidence="1 2" key="1">
    <citation type="submission" date="2015-11" db="EMBL/GenBank/DDBJ databases">
        <title>Description and complete genome sequence of a novel strain predominating in hypersaline microbial mats and representing a new family of the Bacteriodetes phylum.</title>
        <authorList>
            <person name="Spring S."/>
            <person name="Bunk B."/>
            <person name="Sproer C."/>
            <person name="Klenk H.-P."/>
        </authorList>
    </citation>
    <scope>NUCLEOTIDE SEQUENCE [LARGE SCALE GENOMIC DNA]</scope>
    <source>
        <strain evidence="1 2">L21-Spi-D4</strain>
    </source>
</reference>
<gene>
    <name evidence="1" type="ORF">L21SP5_02086</name>
</gene>
<accession>A0A0S2I0A6</accession>
<protein>
    <recommendedName>
        <fullName evidence="3">DUF2851 domain-containing protein</fullName>
    </recommendedName>
</protein>
<dbReference type="Pfam" id="PF11013">
    <property type="entry name" value="DUF2851"/>
    <property type="match status" value="1"/>
</dbReference>
<dbReference type="PATRIC" id="fig|1307839.3.peg.2201"/>
<evidence type="ECO:0008006" key="3">
    <source>
        <dbReference type="Google" id="ProtNLM"/>
    </source>
</evidence>
<keyword evidence="2" id="KW-1185">Reference proteome</keyword>
<dbReference type="AlphaFoldDB" id="A0A0S2I0A6"/>
<evidence type="ECO:0000313" key="2">
    <source>
        <dbReference type="Proteomes" id="UP000064893"/>
    </source>
</evidence>
<name>A0A0S2I0A6_9BACT</name>
<dbReference type="STRING" id="1307839.L21SP5_02086"/>